<keyword evidence="4 5" id="KW-0472">Membrane</keyword>
<dbReference type="AlphaFoldDB" id="A0A0L0WA10"/>
<dbReference type="PANTHER" id="PTHR43027:SF1">
    <property type="entry name" value="DOXORUBICIN RESISTANCE ABC TRANSPORTER PERMEASE PROTEIN DRRC-RELATED"/>
    <property type="match status" value="1"/>
</dbReference>
<evidence type="ECO:0000259" key="6">
    <source>
        <dbReference type="Pfam" id="PF01061"/>
    </source>
</evidence>
<protein>
    <submittedName>
        <fullName evidence="7">ABC-2 type transporter</fullName>
    </submittedName>
</protein>
<evidence type="ECO:0000313" key="7">
    <source>
        <dbReference type="EMBL" id="KNF08306.1"/>
    </source>
</evidence>
<reference evidence="8" key="1">
    <citation type="submission" date="2015-07" db="EMBL/GenBank/DDBJ databases">
        <title>Draft genome sequence of the purine-degrading Gottschalkia purinilyticum DSM 1384 (formerly Clostridium purinilyticum).</title>
        <authorList>
            <person name="Poehlein A."/>
            <person name="Schiel-Bengelsdorf B."/>
            <person name="Bengelsdorf F.R."/>
            <person name="Daniel R."/>
            <person name="Duerre P."/>
        </authorList>
    </citation>
    <scope>NUCLEOTIDE SEQUENCE [LARGE SCALE GENOMIC DNA]</scope>
    <source>
        <strain evidence="8">DSM 1384</strain>
    </source>
</reference>
<feature type="transmembrane region" description="Helical" evidence="5">
    <location>
        <begin position="133"/>
        <end position="157"/>
    </location>
</feature>
<feature type="transmembrane region" description="Helical" evidence="5">
    <location>
        <begin position="218"/>
        <end position="241"/>
    </location>
</feature>
<name>A0A0L0WA10_GOTPU</name>
<feature type="transmembrane region" description="Helical" evidence="5">
    <location>
        <begin position="95"/>
        <end position="121"/>
    </location>
</feature>
<keyword evidence="8" id="KW-1185">Reference proteome</keyword>
<dbReference type="GO" id="GO:0140359">
    <property type="term" value="F:ABC-type transporter activity"/>
    <property type="evidence" value="ECO:0007669"/>
    <property type="project" value="InterPro"/>
</dbReference>
<dbReference type="PANTHER" id="PTHR43027">
    <property type="entry name" value="DOXORUBICIN RESISTANCE ABC TRANSPORTER PERMEASE PROTEIN DRRC-RELATED"/>
    <property type="match status" value="1"/>
</dbReference>
<feature type="domain" description="ABC-2 type transporter transmembrane" evidence="6">
    <location>
        <begin position="3"/>
        <end position="211"/>
    </location>
</feature>
<sequence length="247" mass="27987">MVFYTLFKRDLINIVLNPVLFLSNTIFPFLLVLSLGYLMNGNYQGNEVTSYDYYGITMLIFTTLNVSMTSANSFMEKSLKNSNLRVLYSPIRISYVYLSKILATFVFTSICLLLLMIFSNIALGVNFGGAKVIYVIMMILSFNLLSCTIGVFFCCIFKGEELSNKILSIVNNILAILGGLFFRISGFGKLAEKLSSISYVKWILEGIFKVIYDQDISYFLPVTIVLLMLSAILMLGCKFVFRMEDYV</sequence>
<proteinExistence type="predicted"/>
<comment type="caution">
    <text evidence="7">The sequence shown here is derived from an EMBL/GenBank/DDBJ whole genome shotgun (WGS) entry which is preliminary data.</text>
</comment>
<dbReference type="PATRIC" id="fig|1503.3.peg.3210"/>
<organism evidence="7 8">
    <name type="scientific">Gottschalkia purinilytica</name>
    <name type="common">Clostridium purinilyticum</name>
    <dbReference type="NCBI Taxonomy" id="1503"/>
    <lineage>
        <taxon>Bacteria</taxon>
        <taxon>Bacillati</taxon>
        <taxon>Bacillota</taxon>
        <taxon>Tissierellia</taxon>
        <taxon>Tissierellales</taxon>
        <taxon>Gottschalkiaceae</taxon>
        <taxon>Gottschalkia</taxon>
    </lineage>
</organism>
<feature type="transmembrane region" description="Helical" evidence="5">
    <location>
        <begin position="53"/>
        <end position="74"/>
    </location>
</feature>
<evidence type="ECO:0000256" key="5">
    <source>
        <dbReference type="SAM" id="Phobius"/>
    </source>
</evidence>
<dbReference type="STRING" id="1503.CLPU_8c00710"/>
<feature type="transmembrane region" description="Helical" evidence="5">
    <location>
        <begin position="12"/>
        <end position="33"/>
    </location>
</feature>
<gene>
    <name evidence="7" type="ORF">CLPU_8c00710</name>
</gene>
<evidence type="ECO:0000256" key="2">
    <source>
        <dbReference type="ARBA" id="ARBA00022692"/>
    </source>
</evidence>
<evidence type="ECO:0000256" key="3">
    <source>
        <dbReference type="ARBA" id="ARBA00022989"/>
    </source>
</evidence>
<dbReference type="InterPro" id="IPR052902">
    <property type="entry name" value="ABC-2_transporter"/>
</dbReference>
<dbReference type="OrthoDB" id="2589236at2"/>
<dbReference type="GO" id="GO:0016020">
    <property type="term" value="C:membrane"/>
    <property type="evidence" value="ECO:0007669"/>
    <property type="project" value="UniProtKB-SubCell"/>
</dbReference>
<keyword evidence="3 5" id="KW-1133">Transmembrane helix</keyword>
<feature type="transmembrane region" description="Helical" evidence="5">
    <location>
        <begin position="169"/>
        <end position="188"/>
    </location>
</feature>
<comment type="subcellular location">
    <subcellularLocation>
        <location evidence="1">Membrane</location>
        <topology evidence="1">Multi-pass membrane protein</topology>
    </subcellularLocation>
</comment>
<dbReference type="Pfam" id="PF01061">
    <property type="entry name" value="ABC2_membrane"/>
    <property type="match status" value="1"/>
</dbReference>
<keyword evidence="2 5" id="KW-0812">Transmembrane</keyword>
<dbReference type="Proteomes" id="UP000037267">
    <property type="component" value="Unassembled WGS sequence"/>
</dbReference>
<evidence type="ECO:0000313" key="8">
    <source>
        <dbReference type="Proteomes" id="UP000037267"/>
    </source>
</evidence>
<dbReference type="EMBL" id="LGSS01000008">
    <property type="protein sequence ID" value="KNF08306.1"/>
    <property type="molecule type" value="Genomic_DNA"/>
</dbReference>
<evidence type="ECO:0000256" key="4">
    <source>
        <dbReference type="ARBA" id="ARBA00023136"/>
    </source>
</evidence>
<dbReference type="InterPro" id="IPR013525">
    <property type="entry name" value="ABC2_TM"/>
</dbReference>
<dbReference type="RefSeq" id="WP_050355406.1">
    <property type="nucleotide sequence ID" value="NZ_LGSS01000008.1"/>
</dbReference>
<evidence type="ECO:0000256" key="1">
    <source>
        <dbReference type="ARBA" id="ARBA00004141"/>
    </source>
</evidence>
<accession>A0A0L0WA10</accession>